<keyword evidence="2" id="KW-1185">Reference proteome</keyword>
<dbReference type="AlphaFoldDB" id="A0A934PUG7"/>
<proteinExistence type="predicted"/>
<sequence>MEEKLCLDCGTPIKVGRKDKKFCDDTCRTNYNNNKDKTELSVGDYIKKIQNILEKNRQILDEVLGPDRDKRSIDKRDLLGRGFNVKYFTSRAPTRQGDIYCFCFELGFREFEDETIMVVRREREVIC</sequence>
<evidence type="ECO:0000313" key="2">
    <source>
        <dbReference type="Proteomes" id="UP000613193"/>
    </source>
</evidence>
<name>A0A934PUG7_9SPHI</name>
<dbReference type="Proteomes" id="UP000613193">
    <property type="component" value="Unassembled WGS sequence"/>
</dbReference>
<evidence type="ECO:0000313" key="1">
    <source>
        <dbReference type="EMBL" id="MBK0379361.1"/>
    </source>
</evidence>
<organism evidence="1 2">
    <name type="scientific">Mucilaginibacter segetis</name>
    <dbReference type="NCBI Taxonomy" id="2793071"/>
    <lineage>
        <taxon>Bacteria</taxon>
        <taxon>Pseudomonadati</taxon>
        <taxon>Bacteroidota</taxon>
        <taxon>Sphingobacteriia</taxon>
        <taxon>Sphingobacteriales</taxon>
        <taxon>Sphingobacteriaceae</taxon>
        <taxon>Mucilaginibacter</taxon>
    </lineage>
</organism>
<protein>
    <submittedName>
        <fullName evidence="1">DUF2116 family Zn-ribbon domain-containing protein</fullName>
    </submittedName>
</protein>
<gene>
    <name evidence="1" type="ORF">I5M19_08590</name>
</gene>
<comment type="caution">
    <text evidence="1">The sequence shown here is derived from an EMBL/GenBank/DDBJ whole genome shotgun (WGS) entry which is preliminary data.</text>
</comment>
<accession>A0A934PUG7</accession>
<dbReference type="RefSeq" id="WP_200065794.1">
    <property type="nucleotide sequence ID" value="NZ_JAEHFW010000001.1"/>
</dbReference>
<reference evidence="1" key="1">
    <citation type="submission" date="2020-12" db="EMBL/GenBank/DDBJ databases">
        <title>Bacterial novel species Mucilaginibacter sp. SD-g isolated from soil.</title>
        <authorList>
            <person name="Jung H.-Y."/>
        </authorList>
    </citation>
    <scope>NUCLEOTIDE SEQUENCE</scope>
    <source>
        <strain evidence="1">SD-g</strain>
    </source>
</reference>
<dbReference type="EMBL" id="JAEHFW010000001">
    <property type="protein sequence ID" value="MBK0379361.1"/>
    <property type="molecule type" value="Genomic_DNA"/>
</dbReference>